<dbReference type="EMBL" id="LSYS01007194">
    <property type="protein sequence ID" value="OPJ72291.1"/>
    <property type="molecule type" value="Genomic_DNA"/>
</dbReference>
<feature type="region of interest" description="Disordered" evidence="1">
    <location>
        <begin position="1"/>
        <end position="23"/>
    </location>
</feature>
<protein>
    <submittedName>
        <fullName evidence="2">Uncharacterized protein</fullName>
    </submittedName>
</protein>
<proteinExistence type="predicted"/>
<comment type="caution">
    <text evidence="2">The sequence shown here is derived from an EMBL/GenBank/DDBJ whole genome shotgun (WGS) entry which is preliminary data.</text>
</comment>
<evidence type="ECO:0000313" key="3">
    <source>
        <dbReference type="Proteomes" id="UP000190648"/>
    </source>
</evidence>
<dbReference type="Proteomes" id="UP000190648">
    <property type="component" value="Unassembled WGS sequence"/>
</dbReference>
<keyword evidence="3" id="KW-1185">Reference proteome</keyword>
<reference evidence="2 3" key="1">
    <citation type="submission" date="2016-02" db="EMBL/GenBank/DDBJ databases">
        <title>Band-tailed pigeon sequencing and assembly.</title>
        <authorList>
            <person name="Soares A.E."/>
            <person name="Novak B.J."/>
            <person name="Rice E.S."/>
            <person name="O'Connell B."/>
            <person name="Chang D."/>
            <person name="Weber S."/>
            <person name="Shapiro B."/>
        </authorList>
    </citation>
    <scope>NUCLEOTIDE SEQUENCE [LARGE SCALE GENOMIC DNA]</scope>
    <source>
        <strain evidence="2">BTP2013</strain>
        <tissue evidence="2">Blood</tissue>
    </source>
</reference>
<gene>
    <name evidence="2" type="ORF">AV530_018746</name>
</gene>
<accession>A0A1V4JJD1</accession>
<evidence type="ECO:0000256" key="1">
    <source>
        <dbReference type="SAM" id="MobiDB-lite"/>
    </source>
</evidence>
<name>A0A1V4JJD1_PATFA</name>
<dbReference type="AlphaFoldDB" id="A0A1V4JJD1"/>
<sequence>MHLHRHPFHHFLPRATQQTTDPVTSSEVKRVCLEHIPGQTALQELKTGQILPKPLSHLTNIFHIFQ</sequence>
<organism evidence="2 3">
    <name type="scientific">Patagioenas fasciata monilis</name>
    <dbReference type="NCBI Taxonomy" id="372326"/>
    <lineage>
        <taxon>Eukaryota</taxon>
        <taxon>Metazoa</taxon>
        <taxon>Chordata</taxon>
        <taxon>Craniata</taxon>
        <taxon>Vertebrata</taxon>
        <taxon>Euteleostomi</taxon>
        <taxon>Archelosauria</taxon>
        <taxon>Archosauria</taxon>
        <taxon>Dinosauria</taxon>
        <taxon>Saurischia</taxon>
        <taxon>Theropoda</taxon>
        <taxon>Coelurosauria</taxon>
        <taxon>Aves</taxon>
        <taxon>Neognathae</taxon>
        <taxon>Neoaves</taxon>
        <taxon>Columbimorphae</taxon>
        <taxon>Columbiformes</taxon>
        <taxon>Columbidae</taxon>
        <taxon>Patagioenas</taxon>
    </lineage>
</organism>
<feature type="compositionally biased region" description="Basic residues" evidence="1">
    <location>
        <begin position="1"/>
        <end position="12"/>
    </location>
</feature>
<evidence type="ECO:0000313" key="2">
    <source>
        <dbReference type="EMBL" id="OPJ72291.1"/>
    </source>
</evidence>